<dbReference type="OrthoDB" id="288942at2759"/>
<reference evidence="3" key="1">
    <citation type="submission" date="2014-04" db="EMBL/GenBank/DDBJ databases">
        <title>Evolutionary Origins and Diversification of the Mycorrhizal Mutualists.</title>
        <authorList>
            <consortium name="DOE Joint Genome Institute"/>
            <consortium name="Mycorrhizal Genomics Consortium"/>
            <person name="Kohler A."/>
            <person name="Kuo A."/>
            <person name="Nagy L.G."/>
            <person name="Floudas D."/>
            <person name="Copeland A."/>
            <person name="Barry K.W."/>
            <person name="Cichocki N."/>
            <person name="Veneault-Fourrey C."/>
            <person name="LaButti K."/>
            <person name="Lindquist E.A."/>
            <person name="Lipzen A."/>
            <person name="Lundell T."/>
            <person name="Morin E."/>
            <person name="Murat C."/>
            <person name="Riley R."/>
            <person name="Ohm R."/>
            <person name="Sun H."/>
            <person name="Tunlid A."/>
            <person name="Henrissat B."/>
            <person name="Grigoriev I.V."/>
            <person name="Hibbett D.S."/>
            <person name="Martin F."/>
        </authorList>
    </citation>
    <scope>NUCLEOTIDE SEQUENCE [LARGE SCALE GENOMIC DNA]</scope>
    <source>
        <strain evidence="3">FD-334 SS-4</strain>
    </source>
</reference>
<evidence type="ECO:0000313" key="2">
    <source>
        <dbReference type="EMBL" id="KJA17473.1"/>
    </source>
</evidence>
<evidence type="ECO:0000256" key="1">
    <source>
        <dbReference type="SAM" id="MobiDB-lite"/>
    </source>
</evidence>
<name>A0A0D2M2R3_HYPSF</name>
<sequence length="316" mass="36654">MTKRRLGPKNRPKGSAPPNPRPPIRTTHSLIATLGTVRDPQNSCVFFVTVPTEIRSIIFSLALYGYDDKSRPYPSNTYYARPGYRFRRRIDTALLATCRRIYVETHDLPISQNEHIFWCGSQWRCPTRTFRDQPAGYLRRLTEEQKAALAQVHFFTPLIWLDNVLPKVCKLPGMRPKHIQITFRHTDWQHWDENAPLVMTSNWGDSLKFLYGLRTLEVELEALERDEAQVENIAEGMLQWSFPIAESRILTADGNPIVSERYLGQSEFPSRMLGYSICYSTANNGWVDVRLTRKPPRPSKLTYVVITIRWTAKKLE</sequence>
<gene>
    <name evidence="2" type="ORF">HYPSUDRAFT_46422</name>
</gene>
<dbReference type="AlphaFoldDB" id="A0A0D2M2R3"/>
<protein>
    <submittedName>
        <fullName evidence="2">Uncharacterized protein</fullName>
    </submittedName>
</protein>
<dbReference type="Proteomes" id="UP000054270">
    <property type="component" value="Unassembled WGS sequence"/>
</dbReference>
<feature type="compositionally biased region" description="Basic residues" evidence="1">
    <location>
        <begin position="1"/>
        <end position="12"/>
    </location>
</feature>
<organism evidence="2 3">
    <name type="scientific">Hypholoma sublateritium (strain FD-334 SS-4)</name>
    <dbReference type="NCBI Taxonomy" id="945553"/>
    <lineage>
        <taxon>Eukaryota</taxon>
        <taxon>Fungi</taxon>
        <taxon>Dikarya</taxon>
        <taxon>Basidiomycota</taxon>
        <taxon>Agaricomycotina</taxon>
        <taxon>Agaricomycetes</taxon>
        <taxon>Agaricomycetidae</taxon>
        <taxon>Agaricales</taxon>
        <taxon>Agaricineae</taxon>
        <taxon>Strophariaceae</taxon>
        <taxon>Hypholoma</taxon>
    </lineage>
</organism>
<dbReference type="STRING" id="945553.A0A0D2M2R3"/>
<proteinExistence type="predicted"/>
<keyword evidence="3" id="KW-1185">Reference proteome</keyword>
<feature type="region of interest" description="Disordered" evidence="1">
    <location>
        <begin position="1"/>
        <end position="26"/>
    </location>
</feature>
<evidence type="ECO:0000313" key="3">
    <source>
        <dbReference type="Proteomes" id="UP000054270"/>
    </source>
</evidence>
<dbReference type="EMBL" id="KN817603">
    <property type="protein sequence ID" value="KJA17473.1"/>
    <property type="molecule type" value="Genomic_DNA"/>
</dbReference>
<accession>A0A0D2M2R3</accession>